<evidence type="ECO:0000259" key="3">
    <source>
        <dbReference type="PROSITE" id="PS50296"/>
    </source>
</evidence>
<dbReference type="Pfam" id="PF01253">
    <property type="entry name" value="SUI1"/>
    <property type="match status" value="1"/>
</dbReference>
<accession>A0A5M9JYC2</accession>
<dbReference type="Gene3D" id="3.30.780.10">
    <property type="entry name" value="SUI1-like domain"/>
    <property type="match status" value="1"/>
</dbReference>
<dbReference type="OrthoDB" id="10248435at2759"/>
<evidence type="ECO:0000256" key="1">
    <source>
        <dbReference type="ARBA" id="ARBA00005422"/>
    </source>
</evidence>
<dbReference type="AlphaFoldDB" id="A0A5M9JYC2"/>
<dbReference type="InterPro" id="IPR005874">
    <property type="entry name" value="SUI1_euk"/>
</dbReference>
<keyword evidence="2" id="KW-0648">Protein biosynthesis</keyword>
<dbReference type="GO" id="GO:0003743">
    <property type="term" value="F:translation initiation factor activity"/>
    <property type="evidence" value="ECO:0007669"/>
    <property type="project" value="InterPro"/>
</dbReference>
<dbReference type="SUPFAM" id="SSF55159">
    <property type="entry name" value="eIF1-like"/>
    <property type="match status" value="1"/>
</dbReference>
<comment type="similarity">
    <text evidence="1">Belongs to the SUI1 family.</text>
</comment>
<protein>
    <recommendedName>
        <fullName evidence="3">SUI1 domain-containing protein</fullName>
    </recommendedName>
</protein>
<comment type="caution">
    <text evidence="4">The sequence shown here is derived from an EMBL/GenBank/DDBJ whole genome shotgun (WGS) entry which is preliminary data.</text>
</comment>
<dbReference type="PANTHER" id="PTHR10388">
    <property type="entry name" value="EUKARYOTIC TRANSLATION INITIATION FACTOR SUI1"/>
    <property type="match status" value="1"/>
</dbReference>
<reference evidence="4 5" key="1">
    <citation type="submission" date="2019-06" db="EMBL/GenBank/DDBJ databases">
        <title>Genome Sequence of the Brown Rot Fungal Pathogen Monilinia fructicola.</title>
        <authorList>
            <person name="De Miccolis Angelini R.M."/>
            <person name="Landi L."/>
            <person name="Abate D."/>
            <person name="Pollastro S."/>
            <person name="Romanazzi G."/>
            <person name="Faretra F."/>
        </authorList>
    </citation>
    <scope>NUCLEOTIDE SEQUENCE [LARGE SCALE GENOMIC DNA]</scope>
    <source>
        <strain evidence="4 5">Mfrc123</strain>
    </source>
</reference>
<sequence>MLPPIKMEQVENLKTVDPFADAGDVDLKSTNKIHIRSQQVSGPTKRDKEGNVKPRLVTTISGLPDRFDKKKILQFIKKKLACAGTIINDETWGEVIQLQGDLREEVQDFVSDRNGLELSRDLIVLH</sequence>
<dbReference type="VEuPathDB" id="FungiDB:MFRU_015g00470"/>
<dbReference type="InterPro" id="IPR001950">
    <property type="entry name" value="SUI1"/>
</dbReference>
<evidence type="ECO:0000256" key="2">
    <source>
        <dbReference type="ARBA" id="ARBA00022917"/>
    </source>
</evidence>
<evidence type="ECO:0000313" key="4">
    <source>
        <dbReference type="EMBL" id="KAA8574538.1"/>
    </source>
</evidence>
<dbReference type="EMBL" id="VICG01000003">
    <property type="protein sequence ID" value="KAA8574538.1"/>
    <property type="molecule type" value="Genomic_DNA"/>
</dbReference>
<dbReference type="PROSITE" id="PS50296">
    <property type="entry name" value="SUI1"/>
    <property type="match status" value="1"/>
</dbReference>
<dbReference type="CDD" id="cd11566">
    <property type="entry name" value="eIF1_SUI1"/>
    <property type="match status" value="1"/>
</dbReference>
<name>A0A5M9JYC2_MONFR</name>
<dbReference type="Proteomes" id="UP000322873">
    <property type="component" value="Unassembled WGS sequence"/>
</dbReference>
<organism evidence="4 5">
    <name type="scientific">Monilinia fructicola</name>
    <name type="common">Brown rot fungus</name>
    <name type="synonym">Ciboria fructicola</name>
    <dbReference type="NCBI Taxonomy" id="38448"/>
    <lineage>
        <taxon>Eukaryota</taxon>
        <taxon>Fungi</taxon>
        <taxon>Dikarya</taxon>
        <taxon>Ascomycota</taxon>
        <taxon>Pezizomycotina</taxon>
        <taxon>Leotiomycetes</taxon>
        <taxon>Helotiales</taxon>
        <taxon>Sclerotiniaceae</taxon>
        <taxon>Monilinia</taxon>
    </lineage>
</organism>
<proteinExistence type="inferred from homology"/>
<gene>
    <name evidence="4" type="ORF">EYC84_005990</name>
</gene>
<keyword evidence="5" id="KW-1185">Reference proteome</keyword>
<feature type="domain" description="SUI1" evidence="3">
    <location>
        <begin position="55"/>
        <end position="114"/>
    </location>
</feature>
<evidence type="ECO:0000313" key="5">
    <source>
        <dbReference type="Proteomes" id="UP000322873"/>
    </source>
</evidence>
<dbReference type="InterPro" id="IPR036877">
    <property type="entry name" value="SUI1_dom_sf"/>
</dbReference>